<comment type="similarity">
    <text evidence="1">Belongs to the 4-hydroxybenzoyl-CoA thioesterase family.</text>
</comment>
<accession>A0A1G8IWX9</accession>
<dbReference type="Gene3D" id="3.10.129.10">
    <property type="entry name" value="Hotdog Thioesterase"/>
    <property type="match status" value="1"/>
</dbReference>
<dbReference type="Proteomes" id="UP000199093">
    <property type="component" value="Unassembled WGS sequence"/>
</dbReference>
<organism evidence="3 4">
    <name type="scientific">Salipiger marinus</name>
    <dbReference type="NCBI Taxonomy" id="555512"/>
    <lineage>
        <taxon>Bacteria</taxon>
        <taxon>Pseudomonadati</taxon>
        <taxon>Pseudomonadota</taxon>
        <taxon>Alphaproteobacteria</taxon>
        <taxon>Rhodobacterales</taxon>
        <taxon>Roseobacteraceae</taxon>
        <taxon>Salipiger</taxon>
    </lineage>
</organism>
<keyword evidence="4" id="KW-1185">Reference proteome</keyword>
<dbReference type="Pfam" id="PF13279">
    <property type="entry name" value="4HBT_2"/>
    <property type="match status" value="1"/>
</dbReference>
<dbReference type="RefSeq" id="WP_089843411.1">
    <property type="nucleotide sequence ID" value="NZ_FNEJ01000002.1"/>
</dbReference>
<dbReference type="STRING" id="555512.SAMN04487993_1002151"/>
<dbReference type="InterPro" id="IPR029069">
    <property type="entry name" value="HotDog_dom_sf"/>
</dbReference>
<keyword evidence="2 3" id="KW-0378">Hydrolase</keyword>
<dbReference type="PANTHER" id="PTHR31793">
    <property type="entry name" value="4-HYDROXYBENZOYL-COA THIOESTERASE FAMILY MEMBER"/>
    <property type="match status" value="1"/>
</dbReference>
<dbReference type="SUPFAM" id="SSF54637">
    <property type="entry name" value="Thioesterase/thiol ester dehydrase-isomerase"/>
    <property type="match status" value="1"/>
</dbReference>
<name>A0A1G8IWX9_9RHOB</name>
<evidence type="ECO:0000313" key="4">
    <source>
        <dbReference type="Proteomes" id="UP000199093"/>
    </source>
</evidence>
<protein>
    <submittedName>
        <fullName evidence="3">Acyl-CoA thioester hydrolase</fullName>
    </submittedName>
</protein>
<dbReference type="PANTHER" id="PTHR31793:SF27">
    <property type="entry name" value="NOVEL THIOESTERASE SUPERFAMILY DOMAIN AND SAPOSIN A-TYPE DOMAIN CONTAINING PROTEIN (0610012H03RIK)"/>
    <property type="match status" value="1"/>
</dbReference>
<dbReference type="EMBL" id="FNEJ01000002">
    <property type="protein sequence ID" value="SDI22950.1"/>
    <property type="molecule type" value="Genomic_DNA"/>
</dbReference>
<gene>
    <name evidence="3" type="ORF">SAMN04487993_1002151</name>
</gene>
<evidence type="ECO:0000256" key="2">
    <source>
        <dbReference type="ARBA" id="ARBA00022801"/>
    </source>
</evidence>
<dbReference type="OrthoDB" id="9799036at2"/>
<sequence length="148" mass="16376">MTRRPPSPRADYAVFFPLQTRWKDMDAYGHINNVTYLSYVDTVVSLWQLEHGMGPLDPSGQRFLVAENGCTFHAEAHFPDRLEAGLRLGHLGRSSVRFEVGFFRGDAPLASSEGFLVHVLVNEAGRPVPIPDEARAALARLQLSAKGS</sequence>
<dbReference type="GO" id="GO:0047617">
    <property type="term" value="F:fatty acyl-CoA hydrolase activity"/>
    <property type="evidence" value="ECO:0007669"/>
    <property type="project" value="TreeGrafter"/>
</dbReference>
<dbReference type="AlphaFoldDB" id="A0A1G8IWX9"/>
<reference evidence="3 4" key="1">
    <citation type="submission" date="2016-10" db="EMBL/GenBank/DDBJ databases">
        <authorList>
            <person name="de Groot N.N."/>
        </authorList>
    </citation>
    <scope>NUCLEOTIDE SEQUENCE [LARGE SCALE GENOMIC DNA]</scope>
    <source>
        <strain evidence="3 4">DSM 26424</strain>
    </source>
</reference>
<evidence type="ECO:0000256" key="1">
    <source>
        <dbReference type="ARBA" id="ARBA00005953"/>
    </source>
</evidence>
<proteinExistence type="inferred from homology"/>
<dbReference type="CDD" id="cd00586">
    <property type="entry name" value="4HBT"/>
    <property type="match status" value="1"/>
</dbReference>
<evidence type="ECO:0000313" key="3">
    <source>
        <dbReference type="EMBL" id="SDI22950.1"/>
    </source>
</evidence>
<dbReference type="InterPro" id="IPR050563">
    <property type="entry name" value="4-hydroxybenzoyl-CoA_TE"/>
</dbReference>